<dbReference type="InterPro" id="IPR001362">
    <property type="entry name" value="Glyco_hydro_32"/>
</dbReference>
<dbReference type="Pfam" id="PF08244">
    <property type="entry name" value="Glyco_hydro_32C"/>
    <property type="match status" value="1"/>
</dbReference>
<feature type="domain" description="Glycosyl hydrolase family 32 N-terminal" evidence="6">
    <location>
        <begin position="54"/>
        <end position="366"/>
    </location>
</feature>
<dbReference type="CDD" id="cd18622">
    <property type="entry name" value="GH32_Inu-like"/>
    <property type="match status" value="1"/>
</dbReference>
<evidence type="ECO:0000313" key="9">
    <source>
        <dbReference type="Proteomes" id="UP001629113"/>
    </source>
</evidence>
<dbReference type="InterPro" id="IPR013189">
    <property type="entry name" value="Glyco_hydro_32_C"/>
</dbReference>
<dbReference type="Gene3D" id="2.115.10.20">
    <property type="entry name" value="Glycosyl hydrolase domain, family 43"/>
    <property type="match status" value="1"/>
</dbReference>
<evidence type="ECO:0000259" key="6">
    <source>
        <dbReference type="Pfam" id="PF00251"/>
    </source>
</evidence>
<feature type="chain" id="PRO_5046152068" evidence="5">
    <location>
        <begin position="21"/>
        <end position="584"/>
    </location>
</feature>
<feature type="domain" description="Glycosyl hydrolase family 32 C-terminal" evidence="7">
    <location>
        <begin position="431"/>
        <end position="545"/>
    </location>
</feature>
<evidence type="ECO:0000313" key="8">
    <source>
        <dbReference type="EMBL" id="KAL3426452.1"/>
    </source>
</evidence>
<dbReference type="SUPFAM" id="SSF75005">
    <property type="entry name" value="Arabinanase/levansucrase/invertase"/>
    <property type="match status" value="1"/>
</dbReference>
<dbReference type="PROSITE" id="PS00609">
    <property type="entry name" value="GLYCOSYL_HYDROL_F32"/>
    <property type="match status" value="1"/>
</dbReference>
<dbReference type="Proteomes" id="UP001629113">
    <property type="component" value="Unassembled WGS sequence"/>
</dbReference>
<evidence type="ECO:0000256" key="4">
    <source>
        <dbReference type="RuleBase" id="RU362110"/>
    </source>
</evidence>
<organism evidence="8 9">
    <name type="scientific">Phlyctema vagabunda</name>
    <dbReference type="NCBI Taxonomy" id="108571"/>
    <lineage>
        <taxon>Eukaryota</taxon>
        <taxon>Fungi</taxon>
        <taxon>Dikarya</taxon>
        <taxon>Ascomycota</taxon>
        <taxon>Pezizomycotina</taxon>
        <taxon>Leotiomycetes</taxon>
        <taxon>Helotiales</taxon>
        <taxon>Dermateaceae</taxon>
        <taxon>Phlyctema</taxon>
    </lineage>
</organism>
<keyword evidence="9" id="KW-1185">Reference proteome</keyword>
<evidence type="ECO:0000256" key="2">
    <source>
        <dbReference type="ARBA" id="ARBA00022801"/>
    </source>
</evidence>
<evidence type="ECO:0000256" key="5">
    <source>
        <dbReference type="SAM" id="SignalP"/>
    </source>
</evidence>
<evidence type="ECO:0000259" key="7">
    <source>
        <dbReference type="Pfam" id="PF08244"/>
    </source>
</evidence>
<dbReference type="SUPFAM" id="SSF49899">
    <property type="entry name" value="Concanavalin A-like lectins/glucanases"/>
    <property type="match status" value="1"/>
</dbReference>
<dbReference type="EMBL" id="JBFCZG010000002">
    <property type="protein sequence ID" value="KAL3426452.1"/>
    <property type="molecule type" value="Genomic_DNA"/>
</dbReference>
<evidence type="ECO:0000256" key="3">
    <source>
        <dbReference type="ARBA" id="ARBA00023295"/>
    </source>
</evidence>
<keyword evidence="2 4" id="KW-0378">Hydrolase</keyword>
<keyword evidence="5" id="KW-0732">Signal</keyword>
<dbReference type="InterPro" id="IPR018053">
    <property type="entry name" value="Glyco_hydro_32_AS"/>
</dbReference>
<keyword evidence="3 4" id="KW-0326">Glycosidase</keyword>
<proteinExistence type="inferred from homology"/>
<dbReference type="Gene3D" id="2.60.120.560">
    <property type="entry name" value="Exo-inulinase, domain 1"/>
    <property type="match status" value="1"/>
</dbReference>
<dbReference type="InterPro" id="IPR013148">
    <property type="entry name" value="Glyco_hydro_32_N"/>
</dbReference>
<dbReference type="InterPro" id="IPR023296">
    <property type="entry name" value="Glyco_hydro_beta-prop_sf"/>
</dbReference>
<evidence type="ECO:0000256" key="1">
    <source>
        <dbReference type="ARBA" id="ARBA00009902"/>
    </source>
</evidence>
<dbReference type="PANTHER" id="PTHR42800:SF2">
    <property type="entry name" value="INVERTASE-RELATED"/>
    <property type="match status" value="1"/>
</dbReference>
<name>A0ABR4PSX4_9HELO</name>
<gene>
    <name evidence="8" type="ORF">PVAG01_03243</name>
</gene>
<sequence length="584" mass="63021">MKGLLCAGLTYLGLPSLVTRTCDQDSISQGIDNTHDVVTRQAPSYSDPWRPQVHFTPPQNFMNDPNGLFRDEDGLWHLYYQYAPTINPGYLKEWGHATSEDLYSWTNHPIAIPGVASPLYSIFSGSIVVDVDNTSGFFPNQKNGIVAFYTAYTDAEEAQAIAYSTDGGYTFTQYANNPIISLNQHDFRDPKVIWHAESQKWVMVVSHAAEHFIAFYTSSNLVDWTQVSTFSNPALTGTWECPQFLGVPFRPGSSPATTEQSGPLPNHYILAISLGGGGPGGGGIVKYVPGTFDGTNFSPFDSLASRVMDFGPDSYATAFFYDLKGAPEPISMSWAVNLQYATNVPTGTGEGWMSAMSVARTHYLANVSSTGWDLITEPYNFSPLIESTVASESKLGNGGLVIDYSTVASGTVQFSLNITAPSYSSPLANATVLLDFTASDTGEVVSLSFNLLTSASESGSPPAASFSMSRSEITGWTTAPLSTSRSNLVPFNSFSTSTAQTNYQIEGILDRTILEVYLNGGVDTGTMIFFPTGKLDTISLSVEGLGDGAWVDLEVLGLKSGWGSISGKRQRLRDGEDVEGRVDL</sequence>
<comment type="caution">
    <text evidence="8">The sequence shown here is derived from an EMBL/GenBank/DDBJ whole genome shotgun (WGS) entry which is preliminary data.</text>
</comment>
<dbReference type="SMART" id="SM00640">
    <property type="entry name" value="Glyco_32"/>
    <property type="match status" value="1"/>
</dbReference>
<dbReference type="PANTHER" id="PTHR42800">
    <property type="entry name" value="EXOINULINASE INUD (AFU_ORTHOLOGUE AFUA_5G00480)"/>
    <property type="match status" value="1"/>
</dbReference>
<accession>A0ABR4PSX4</accession>
<dbReference type="InterPro" id="IPR013320">
    <property type="entry name" value="ConA-like_dom_sf"/>
</dbReference>
<reference evidence="8 9" key="1">
    <citation type="submission" date="2024-06" db="EMBL/GenBank/DDBJ databases">
        <title>Complete genome of Phlyctema vagabunda strain 19-DSS-EL-015.</title>
        <authorList>
            <person name="Fiorenzani C."/>
        </authorList>
    </citation>
    <scope>NUCLEOTIDE SEQUENCE [LARGE SCALE GENOMIC DNA]</scope>
    <source>
        <strain evidence="8 9">19-DSS-EL-015</strain>
    </source>
</reference>
<feature type="signal peptide" evidence="5">
    <location>
        <begin position="1"/>
        <end position="20"/>
    </location>
</feature>
<dbReference type="Pfam" id="PF00251">
    <property type="entry name" value="Glyco_hydro_32N"/>
    <property type="match status" value="1"/>
</dbReference>
<protein>
    <submittedName>
        <fullName evidence="8">Beta-fructofuranosidase</fullName>
    </submittedName>
</protein>
<comment type="similarity">
    <text evidence="1 4">Belongs to the glycosyl hydrolase 32 family.</text>
</comment>